<accession>A0A517ZMR1</accession>
<dbReference type="RefSeq" id="WP_197534809.1">
    <property type="nucleotide sequence ID" value="NZ_CP036276.1"/>
</dbReference>
<evidence type="ECO:0000313" key="1">
    <source>
        <dbReference type="EMBL" id="QDU43766.1"/>
    </source>
</evidence>
<dbReference type="Proteomes" id="UP000319383">
    <property type="component" value="Chromosome"/>
</dbReference>
<dbReference type="InterPro" id="IPR031325">
    <property type="entry name" value="RHS_repeat"/>
</dbReference>
<keyword evidence="2" id="KW-1185">Reference proteome</keyword>
<evidence type="ECO:0000313" key="2">
    <source>
        <dbReference type="Proteomes" id="UP000319383"/>
    </source>
</evidence>
<dbReference type="Pfam" id="PF05593">
    <property type="entry name" value="RHS_repeat"/>
    <property type="match status" value="1"/>
</dbReference>
<sequence length="114" mass="12814">MTTYSYDLVGNLSRVDYANGMITTYEYDALNRLDVMTHYSPDETPENLADNEKLAEYDDTLLIDRTLFMGKSTHVYVGETGTQGGFYVGGTQQIAIPRSWAIPRSEVVVNNPLH</sequence>
<protein>
    <recommendedName>
        <fullName evidence="3">RHS Repeat protein</fullName>
    </recommendedName>
</protein>
<organism evidence="1 2">
    <name type="scientific">Symmachiella dynata</name>
    <dbReference type="NCBI Taxonomy" id="2527995"/>
    <lineage>
        <taxon>Bacteria</taxon>
        <taxon>Pseudomonadati</taxon>
        <taxon>Planctomycetota</taxon>
        <taxon>Planctomycetia</taxon>
        <taxon>Planctomycetales</taxon>
        <taxon>Planctomycetaceae</taxon>
        <taxon>Symmachiella</taxon>
    </lineage>
</organism>
<dbReference type="EMBL" id="CP036276">
    <property type="protein sequence ID" value="QDU43766.1"/>
    <property type="molecule type" value="Genomic_DNA"/>
</dbReference>
<dbReference type="AlphaFoldDB" id="A0A517ZMR1"/>
<name>A0A517ZMR1_9PLAN</name>
<dbReference type="Gene3D" id="2.180.10.10">
    <property type="entry name" value="RHS repeat-associated core"/>
    <property type="match status" value="1"/>
</dbReference>
<gene>
    <name evidence="1" type="ORF">Mal52_22420</name>
</gene>
<evidence type="ECO:0008006" key="3">
    <source>
        <dbReference type="Google" id="ProtNLM"/>
    </source>
</evidence>
<reference evidence="1 2" key="1">
    <citation type="submission" date="2019-02" db="EMBL/GenBank/DDBJ databases">
        <title>Deep-cultivation of Planctomycetes and their phenomic and genomic characterization uncovers novel biology.</title>
        <authorList>
            <person name="Wiegand S."/>
            <person name="Jogler M."/>
            <person name="Boedeker C."/>
            <person name="Pinto D."/>
            <person name="Vollmers J."/>
            <person name="Rivas-Marin E."/>
            <person name="Kohn T."/>
            <person name="Peeters S.H."/>
            <person name="Heuer A."/>
            <person name="Rast P."/>
            <person name="Oberbeckmann S."/>
            <person name="Bunk B."/>
            <person name="Jeske O."/>
            <person name="Meyerdierks A."/>
            <person name="Storesund J.E."/>
            <person name="Kallscheuer N."/>
            <person name="Luecker S."/>
            <person name="Lage O.M."/>
            <person name="Pohl T."/>
            <person name="Merkel B.J."/>
            <person name="Hornburger P."/>
            <person name="Mueller R.-W."/>
            <person name="Bruemmer F."/>
            <person name="Labrenz M."/>
            <person name="Spormann A.M."/>
            <person name="Op den Camp H."/>
            <person name="Overmann J."/>
            <person name="Amann R."/>
            <person name="Jetten M.S.M."/>
            <person name="Mascher T."/>
            <person name="Medema M.H."/>
            <person name="Devos D.P."/>
            <person name="Kaster A.-K."/>
            <person name="Ovreas L."/>
            <person name="Rohde M."/>
            <person name="Galperin M.Y."/>
            <person name="Jogler C."/>
        </authorList>
    </citation>
    <scope>NUCLEOTIDE SEQUENCE [LARGE SCALE GENOMIC DNA]</scope>
    <source>
        <strain evidence="1 2">Mal52</strain>
    </source>
</reference>
<proteinExistence type="predicted"/>
<dbReference type="KEGG" id="sdyn:Mal52_22420"/>